<dbReference type="PANTHER" id="PTHR43185:SF1">
    <property type="entry name" value="FE(2+) TRANSPORTER FEOB"/>
    <property type="match status" value="1"/>
</dbReference>
<dbReference type="GO" id="GO:0005886">
    <property type="term" value="C:plasma membrane"/>
    <property type="evidence" value="ECO:0007669"/>
    <property type="project" value="TreeGrafter"/>
</dbReference>
<proteinExistence type="predicted"/>
<feature type="domain" description="Nucleoside transporter/FeoB GTPase Gate" evidence="1">
    <location>
        <begin position="2"/>
        <end position="47"/>
    </location>
</feature>
<dbReference type="PANTHER" id="PTHR43185">
    <property type="entry name" value="FERROUS IRON TRANSPORT PROTEIN B"/>
    <property type="match status" value="1"/>
</dbReference>
<name>X0U0D3_9ZZZZ</name>
<dbReference type="GO" id="GO:0015093">
    <property type="term" value="F:ferrous iron transmembrane transporter activity"/>
    <property type="evidence" value="ECO:0007669"/>
    <property type="project" value="TreeGrafter"/>
</dbReference>
<feature type="non-terminal residue" evidence="2">
    <location>
        <position position="1"/>
    </location>
</feature>
<evidence type="ECO:0000313" key="2">
    <source>
        <dbReference type="EMBL" id="GAF92846.1"/>
    </source>
</evidence>
<dbReference type="InterPro" id="IPR050860">
    <property type="entry name" value="FeoB_GTPase"/>
</dbReference>
<protein>
    <recommendedName>
        <fullName evidence="1">Nucleoside transporter/FeoB GTPase Gate domain-containing protein</fullName>
    </recommendedName>
</protein>
<feature type="non-terminal residue" evidence="2">
    <location>
        <position position="70"/>
    </location>
</feature>
<reference evidence="2" key="1">
    <citation type="journal article" date="2014" name="Front. Microbiol.">
        <title>High frequency of phylogenetically diverse reductive dehalogenase-homologous genes in deep subseafloor sedimentary metagenomes.</title>
        <authorList>
            <person name="Kawai M."/>
            <person name="Futagami T."/>
            <person name="Toyoda A."/>
            <person name="Takaki Y."/>
            <person name="Nishi S."/>
            <person name="Hori S."/>
            <person name="Arai W."/>
            <person name="Tsubouchi T."/>
            <person name="Morono Y."/>
            <person name="Uchiyama I."/>
            <person name="Ito T."/>
            <person name="Fujiyama A."/>
            <person name="Inagaki F."/>
            <person name="Takami H."/>
        </authorList>
    </citation>
    <scope>NUCLEOTIDE SEQUENCE</scope>
    <source>
        <strain evidence="2">Expedition CK06-06</strain>
    </source>
</reference>
<organism evidence="2">
    <name type="scientific">marine sediment metagenome</name>
    <dbReference type="NCBI Taxonomy" id="412755"/>
    <lineage>
        <taxon>unclassified sequences</taxon>
        <taxon>metagenomes</taxon>
        <taxon>ecological metagenomes</taxon>
    </lineage>
</organism>
<dbReference type="AlphaFoldDB" id="X0U0D3"/>
<accession>X0U0D3</accession>
<dbReference type="EMBL" id="BARS01014383">
    <property type="protein sequence ID" value="GAF92846.1"/>
    <property type="molecule type" value="Genomic_DNA"/>
</dbReference>
<evidence type="ECO:0000259" key="1">
    <source>
        <dbReference type="Pfam" id="PF07670"/>
    </source>
</evidence>
<sequence>SSFACAIPGIMATRSIPDPRDRLTTILIAPLMTCSARLPVYALLIAAFIPQRTVAGIFNLQGIVLFTLYV</sequence>
<dbReference type="Pfam" id="PF07670">
    <property type="entry name" value="Gate"/>
    <property type="match status" value="1"/>
</dbReference>
<gene>
    <name evidence="2" type="ORF">S01H1_24292</name>
</gene>
<comment type="caution">
    <text evidence="2">The sequence shown here is derived from an EMBL/GenBank/DDBJ whole genome shotgun (WGS) entry which is preliminary data.</text>
</comment>
<dbReference type="InterPro" id="IPR011642">
    <property type="entry name" value="Gate_dom"/>
</dbReference>